<dbReference type="STRING" id="391735.Veis_4296"/>
<dbReference type="AlphaFoldDB" id="A1WQU3"/>
<dbReference type="InterPro" id="IPR003495">
    <property type="entry name" value="CobW/HypB/UreG_nucleotide-bd"/>
</dbReference>
<protein>
    <submittedName>
        <fullName evidence="4">Cobalamin synthesis protein, P47K</fullName>
    </submittedName>
</protein>
<dbReference type="Pfam" id="PF02492">
    <property type="entry name" value="cobW"/>
    <property type="match status" value="1"/>
</dbReference>
<dbReference type="InterPro" id="IPR051316">
    <property type="entry name" value="Zinc-reg_GTPase_activator"/>
</dbReference>
<evidence type="ECO:0000256" key="1">
    <source>
        <dbReference type="ARBA" id="ARBA00045658"/>
    </source>
</evidence>
<evidence type="ECO:0000259" key="2">
    <source>
        <dbReference type="Pfam" id="PF02492"/>
    </source>
</evidence>
<name>A1WQU3_VEREI</name>
<dbReference type="Gene3D" id="3.40.50.300">
    <property type="entry name" value="P-loop containing nucleotide triphosphate hydrolases"/>
    <property type="match status" value="1"/>
</dbReference>
<dbReference type="HOGENOM" id="CLU_017452_1_1_4"/>
<dbReference type="InterPro" id="IPR027417">
    <property type="entry name" value="P-loop_NTPase"/>
</dbReference>
<accession>A1WQU3</accession>
<comment type="function">
    <text evidence="1">Zinc chaperone that directly transfers zinc cofactor to target proteins, thereby activating them. Zinc is transferred from the CXCC motif in the GTPase domain to the zinc binding site in target proteins in a process requiring GTP hydrolysis.</text>
</comment>
<evidence type="ECO:0000259" key="3">
    <source>
        <dbReference type="Pfam" id="PF07683"/>
    </source>
</evidence>
<dbReference type="PANTHER" id="PTHR13748">
    <property type="entry name" value="COBW-RELATED"/>
    <property type="match status" value="1"/>
</dbReference>
<dbReference type="Pfam" id="PF07683">
    <property type="entry name" value="CobW_C"/>
    <property type="match status" value="1"/>
</dbReference>
<dbReference type="RefSeq" id="WP_011811987.1">
    <property type="nucleotide sequence ID" value="NC_008786.1"/>
</dbReference>
<sequence length="366" mass="37751">MHGPRQRLPLTVVGGFLGAGKTTLLNHWLRHAGGLRIAVLVNDFGALNIDAGLMAAARDDTPAPAALMELMELTNGCACCQIGDDLGRALVQVIEAARPFDAVLIEASGVSDPWRIAQIGMAEPQLSLEGVIVLVDASSAAQQARDPLLADTLARQLRSADLVLLNKTDLASAAALAGARAWIEASAPGTPCLETTRGALPLALLSGLAPTMGAARPPEGAHTAAEGEGIPVRAARPPEGAHTVAEGEGIPASAQADAACHHDAQPHAPAHGALFQTWSARPQAVIPVATLRAWLRDMPPGVLRLKGLLRTGGAAPDEQWTEVQYAGRHGWLRKASAAPGPAGAGVVAIGLRGQLPEDALTRFFAG</sequence>
<dbReference type="KEGG" id="vei:Veis_4296"/>
<dbReference type="EMBL" id="CP000542">
    <property type="protein sequence ID" value="ABM60000.1"/>
    <property type="molecule type" value="Genomic_DNA"/>
</dbReference>
<evidence type="ECO:0000313" key="4">
    <source>
        <dbReference type="EMBL" id="ABM60000.1"/>
    </source>
</evidence>
<feature type="domain" description="CobW/HypB/UreG nucleotide-binding" evidence="2">
    <location>
        <begin position="9"/>
        <end position="187"/>
    </location>
</feature>
<gene>
    <name evidence="4" type="ordered locus">Veis_4296</name>
</gene>
<dbReference type="CDD" id="cd03112">
    <property type="entry name" value="CobW-like"/>
    <property type="match status" value="1"/>
</dbReference>
<evidence type="ECO:0000313" key="5">
    <source>
        <dbReference type="Proteomes" id="UP000000374"/>
    </source>
</evidence>
<proteinExistence type="predicted"/>
<dbReference type="InterPro" id="IPR011629">
    <property type="entry name" value="CobW-like_C"/>
</dbReference>
<keyword evidence="5" id="KW-1185">Reference proteome</keyword>
<dbReference type="Proteomes" id="UP000000374">
    <property type="component" value="Chromosome"/>
</dbReference>
<dbReference type="SUPFAM" id="SSF52540">
    <property type="entry name" value="P-loop containing nucleoside triphosphate hydrolases"/>
    <property type="match status" value="1"/>
</dbReference>
<reference evidence="5" key="1">
    <citation type="submission" date="2006-12" db="EMBL/GenBank/DDBJ databases">
        <title>Complete sequence of chromosome 1 of Verminephrobacter eiseniae EF01-2.</title>
        <authorList>
            <person name="Copeland A."/>
            <person name="Lucas S."/>
            <person name="Lapidus A."/>
            <person name="Barry K."/>
            <person name="Detter J.C."/>
            <person name="Glavina del Rio T."/>
            <person name="Dalin E."/>
            <person name="Tice H."/>
            <person name="Pitluck S."/>
            <person name="Chertkov O."/>
            <person name="Brettin T."/>
            <person name="Bruce D."/>
            <person name="Han C."/>
            <person name="Tapia R."/>
            <person name="Gilna P."/>
            <person name="Schmutz J."/>
            <person name="Larimer F."/>
            <person name="Land M."/>
            <person name="Hauser L."/>
            <person name="Kyrpides N."/>
            <person name="Kim E."/>
            <person name="Stahl D."/>
            <person name="Richardson P."/>
        </authorList>
    </citation>
    <scope>NUCLEOTIDE SEQUENCE [LARGE SCALE GENOMIC DNA]</scope>
    <source>
        <strain evidence="5">EF01-2</strain>
    </source>
</reference>
<organism evidence="4 5">
    <name type="scientific">Verminephrobacter eiseniae (strain EF01-2)</name>
    <dbReference type="NCBI Taxonomy" id="391735"/>
    <lineage>
        <taxon>Bacteria</taxon>
        <taxon>Pseudomonadati</taxon>
        <taxon>Pseudomonadota</taxon>
        <taxon>Betaproteobacteria</taxon>
        <taxon>Burkholderiales</taxon>
        <taxon>Comamonadaceae</taxon>
        <taxon>Verminephrobacter</taxon>
    </lineage>
</organism>
<feature type="domain" description="CobW C-terminal" evidence="3">
    <location>
        <begin position="275"/>
        <end position="364"/>
    </location>
</feature>
<dbReference type="eggNOG" id="COG0523">
    <property type="taxonomic scope" value="Bacteria"/>
</dbReference>
<dbReference type="GeneID" id="76462620"/>
<dbReference type="OrthoDB" id="9808822at2"/>